<dbReference type="CDD" id="cd07341">
    <property type="entry name" value="M56_BlaR1_MecR1_like"/>
    <property type="match status" value="1"/>
</dbReference>
<dbReference type="EMBL" id="UOEG01000212">
    <property type="protein sequence ID" value="VAW00701.1"/>
    <property type="molecule type" value="Genomic_DNA"/>
</dbReference>
<protein>
    <submittedName>
        <fullName evidence="3">Cell division protein FtsI [Peptidoglycan synthetase]</fullName>
        <ecNumber evidence="3">2.4.1.129</ecNumber>
    </submittedName>
</protein>
<gene>
    <name evidence="3" type="ORF">MNBD_ALPHA07-1364</name>
</gene>
<proteinExistence type="predicted"/>
<keyword evidence="1" id="KW-0472">Membrane</keyword>
<dbReference type="AlphaFoldDB" id="A0A3B0S3W7"/>
<accession>A0A3B0S3W7</accession>
<dbReference type="PANTHER" id="PTHR34978:SF3">
    <property type="entry name" value="SLR0241 PROTEIN"/>
    <property type="match status" value="1"/>
</dbReference>
<name>A0A3B0S3W7_9ZZZZ</name>
<feature type="transmembrane region" description="Helical" evidence="1">
    <location>
        <begin position="47"/>
        <end position="69"/>
    </location>
</feature>
<feature type="transmembrane region" description="Helical" evidence="1">
    <location>
        <begin position="324"/>
        <end position="344"/>
    </location>
</feature>
<keyword evidence="3" id="KW-0131">Cell cycle</keyword>
<dbReference type="InterPro" id="IPR052173">
    <property type="entry name" value="Beta-lactam_resp_regulator"/>
</dbReference>
<evidence type="ECO:0000313" key="3">
    <source>
        <dbReference type="EMBL" id="VAW00701.1"/>
    </source>
</evidence>
<keyword evidence="3" id="KW-0808">Transferase</keyword>
<keyword evidence="1" id="KW-1133">Transmembrane helix</keyword>
<keyword evidence="3" id="KW-0328">Glycosyltransferase</keyword>
<sequence>MDQIKIILEAYIDANILLLLALMLWLGARLILNHAGLRHAYTAHLRLLNLVFIAVLLSPFLTLTLGAGINRLMPGLSVNLSDIAVAHYLSGNFAMKASEFEALLGLRAQFTDNLLVSAAPFWSGLRYLLLAGAALAVLRLGYNIRKLRQFLHGCYIWRRSGRVDLMLSDEITIPFSARGLRRFYIVIPSAMLARPDELKLILAHEFQHLRSGDTTWEIGLELLRPLVFWNPGFALWKRQVETLRELSCDQELTRRRGFDIRAYANCLLDVCERSLQNRRKALSNLPAVALLAGEISARGSRSGKALAGRITALIEARAGKTGSVMHHLMILPLVLALAVGALAIRRPSDWSQDRLMLSSIINLERLEALNTN</sequence>
<keyword evidence="1" id="KW-0812">Transmembrane</keyword>
<organism evidence="3">
    <name type="scientific">hydrothermal vent metagenome</name>
    <dbReference type="NCBI Taxonomy" id="652676"/>
    <lineage>
        <taxon>unclassified sequences</taxon>
        <taxon>metagenomes</taxon>
        <taxon>ecological metagenomes</taxon>
    </lineage>
</organism>
<dbReference type="EC" id="2.4.1.129" evidence="3"/>
<evidence type="ECO:0000256" key="1">
    <source>
        <dbReference type="SAM" id="Phobius"/>
    </source>
</evidence>
<dbReference type="Pfam" id="PF05569">
    <property type="entry name" value="Peptidase_M56"/>
    <property type="match status" value="1"/>
</dbReference>
<dbReference type="GO" id="GO:0051301">
    <property type="term" value="P:cell division"/>
    <property type="evidence" value="ECO:0007669"/>
    <property type="project" value="UniProtKB-KW"/>
</dbReference>
<feature type="transmembrane region" description="Helical" evidence="1">
    <location>
        <begin position="6"/>
        <end position="26"/>
    </location>
</feature>
<dbReference type="InterPro" id="IPR008756">
    <property type="entry name" value="Peptidase_M56"/>
</dbReference>
<dbReference type="GO" id="GO:0016757">
    <property type="term" value="F:glycosyltransferase activity"/>
    <property type="evidence" value="ECO:0007669"/>
    <property type="project" value="UniProtKB-KW"/>
</dbReference>
<feature type="domain" description="Peptidase M56" evidence="2">
    <location>
        <begin position="160"/>
        <end position="276"/>
    </location>
</feature>
<feature type="transmembrane region" description="Helical" evidence="1">
    <location>
        <begin position="124"/>
        <end position="142"/>
    </location>
</feature>
<reference evidence="3" key="1">
    <citation type="submission" date="2018-06" db="EMBL/GenBank/DDBJ databases">
        <authorList>
            <person name="Zhirakovskaya E."/>
        </authorList>
    </citation>
    <scope>NUCLEOTIDE SEQUENCE</scope>
</reference>
<keyword evidence="3" id="KW-0132">Cell division</keyword>
<evidence type="ECO:0000259" key="2">
    <source>
        <dbReference type="Pfam" id="PF05569"/>
    </source>
</evidence>
<dbReference type="PANTHER" id="PTHR34978">
    <property type="entry name" value="POSSIBLE SENSOR-TRANSDUCER PROTEIN BLAR"/>
    <property type="match status" value="1"/>
</dbReference>